<evidence type="ECO:0000313" key="1">
    <source>
        <dbReference type="EMBL" id="OHA52211.1"/>
    </source>
</evidence>
<accession>A0A1G2PX71</accession>
<comment type="caution">
    <text evidence="1">The sequence shown here is derived from an EMBL/GenBank/DDBJ whole genome shotgun (WGS) entry which is preliminary data.</text>
</comment>
<dbReference type="AlphaFoldDB" id="A0A1G2PX71"/>
<dbReference type="Proteomes" id="UP000176951">
    <property type="component" value="Unassembled WGS sequence"/>
</dbReference>
<dbReference type="EMBL" id="MHSW01000012">
    <property type="protein sequence ID" value="OHA52211.1"/>
    <property type="molecule type" value="Genomic_DNA"/>
</dbReference>
<gene>
    <name evidence="1" type="ORF">A3A97_04885</name>
</gene>
<evidence type="ECO:0000313" key="2">
    <source>
        <dbReference type="Proteomes" id="UP000176951"/>
    </source>
</evidence>
<proteinExistence type="predicted"/>
<organism evidence="1 2">
    <name type="scientific">Candidatus Terrybacteria bacterium RIFCSPLOWO2_01_FULL_40_23</name>
    <dbReference type="NCBI Taxonomy" id="1802366"/>
    <lineage>
        <taxon>Bacteria</taxon>
        <taxon>Candidatus Terryibacteriota</taxon>
    </lineage>
</organism>
<name>A0A1G2PX71_9BACT</name>
<reference evidence="1 2" key="1">
    <citation type="journal article" date="2016" name="Nat. Commun.">
        <title>Thousands of microbial genomes shed light on interconnected biogeochemical processes in an aquifer system.</title>
        <authorList>
            <person name="Anantharaman K."/>
            <person name="Brown C.T."/>
            <person name="Hug L.A."/>
            <person name="Sharon I."/>
            <person name="Castelle C.J."/>
            <person name="Probst A.J."/>
            <person name="Thomas B.C."/>
            <person name="Singh A."/>
            <person name="Wilkins M.J."/>
            <person name="Karaoz U."/>
            <person name="Brodie E.L."/>
            <person name="Williams K.H."/>
            <person name="Hubbard S.S."/>
            <person name="Banfield J.F."/>
        </authorList>
    </citation>
    <scope>NUCLEOTIDE SEQUENCE [LARGE SCALE GENOMIC DNA]</scope>
</reference>
<protein>
    <submittedName>
        <fullName evidence="1">Uncharacterized protein</fullName>
    </submittedName>
</protein>
<sequence>MVCANCKGKKIFKNLECWCIAGKEDKTPFADCKMCSGKGKYNSACPQCKGSGKSPDSYELIFINADTKKQAVVVIGSNNLPALVMTEGQNSSYPDKTWRNWSLPYGDIFRNAFAEIGVSEATHFMYYRNSPIEFGWSFSDIVVADNRMGWDEDPKPEELQRLAKRAAGASFAWQVSQGGPLIWEFRSRQTTEELLEKLYQMVSVRGYTYQFEVTEGNIATGESGWGLWLVSADAKETYAELAVAYDFDVALQSGIEYWDKNYKRINRTVKKWKAEQAKKQK</sequence>